<dbReference type="Proteomes" id="UP001064489">
    <property type="component" value="Chromosome 2"/>
</dbReference>
<evidence type="ECO:0000259" key="2">
    <source>
        <dbReference type="Pfam" id="PF23622"/>
    </source>
</evidence>
<dbReference type="PANTHER" id="PTHR34145">
    <property type="entry name" value="OS02G0105600 PROTEIN"/>
    <property type="match status" value="1"/>
</dbReference>
<evidence type="ECO:0000313" key="3">
    <source>
        <dbReference type="EMBL" id="KAI9162113.1"/>
    </source>
</evidence>
<evidence type="ECO:0000259" key="1">
    <source>
        <dbReference type="Pfam" id="PF00646"/>
    </source>
</evidence>
<sequence>MEITKAIDRISELPESILHNVMSFLTYKHVVQASVLSKTWLKAWLTYPVFEFEFDGKFYWLFDRSQNQKEFLETTLRHREKLKDKYMNKFTLDMEFYHLFDDPEFATIVERWIYHAVECNVREFKLENEDSDMSWYFLPQIIYSAKSINMLELINCGLGLPKCKVKLDSLRKLYLSHVYADDEVLQDLIAGCPMIEDLSLCKCRGITNLELFNLGKLREIKLWRNSELVRVSIKELDDVHSIVICPDQDNNIFCDIVINSCKSLKCLELSKTFIEDEWLRILITKLPQLEYLLIEDCELNSIRILSSSLETLVIYGCKMVTAIEIETPNLGKITFVGRNVDVIIPGVVRQIRASLLFGVKHVKFISSRPYMGSTISKILDGLLCIAPHAETISIELDNSNKSYFKFSYKNKIDCCARETATCYKSFPDSRWQHCIKEVEIENTKVLEKGFSIARCSNEGNIVERYVLRDEEIMEKTSNLKGLSVRKENVNRHKTFDF</sequence>
<dbReference type="Gene3D" id="3.80.10.10">
    <property type="entry name" value="Ribonuclease Inhibitor"/>
    <property type="match status" value="1"/>
</dbReference>
<dbReference type="AlphaFoldDB" id="A0AAD5IFV1"/>
<dbReference type="SMART" id="SM00367">
    <property type="entry name" value="LRR_CC"/>
    <property type="match status" value="2"/>
</dbReference>
<reference evidence="3" key="1">
    <citation type="journal article" date="2022" name="Plant J.">
        <title>Strategies of tolerance reflected in two North American maple genomes.</title>
        <authorList>
            <person name="McEvoy S.L."/>
            <person name="Sezen U.U."/>
            <person name="Trouern-Trend A."/>
            <person name="McMahon S.M."/>
            <person name="Schaberg P.G."/>
            <person name="Yang J."/>
            <person name="Wegrzyn J.L."/>
            <person name="Swenson N.G."/>
        </authorList>
    </citation>
    <scope>NUCLEOTIDE SEQUENCE</scope>
    <source>
        <strain evidence="3">91603</strain>
    </source>
</reference>
<dbReference type="InterPro" id="IPR053772">
    <property type="entry name" value="At1g61320/At1g61330-like"/>
</dbReference>
<organism evidence="3 4">
    <name type="scientific">Acer negundo</name>
    <name type="common">Box elder</name>
    <dbReference type="NCBI Taxonomy" id="4023"/>
    <lineage>
        <taxon>Eukaryota</taxon>
        <taxon>Viridiplantae</taxon>
        <taxon>Streptophyta</taxon>
        <taxon>Embryophyta</taxon>
        <taxon>Tracheophyta</taxon>
        <taxon>Spermatophyta</taxon>
        <taxon>Magnoliopsida</taxon>
        <taxon>eudicotyledons</taxon>
        <taxon>Gunneridae</taxon>
        <taxon>Pentapetalae</taxon>
        <taxon>rosids</taxon>
        <taxon>malvids</taxon>
        <taxon>Sapindales</taxon>
        <taxon>Sapindaceae</taxon>
        <taxon>Hippocastanoideae</taxon>
        <taxon>Acereae</taxon>
        <taxon>Acer</taxon>
    </lineage>
</organism>
<gene>
    <name evidence="3" type="ORF">LWI28_024014</name>
</gene>
<reference evidence="3" key="2">
    <citation type="submission" date="2023-02" db="EMBL/GenBank/DDBJ databases">
        <authorList>
            <person name="Swenson N.G."/>
            <person name="Wegrzyn J.L."/>
            <person name="Mcevoy S.L."/>
        </authorList>
    </citation>
    <scope>NUCLEOTIDE SEQUENCE</scope>
    <source>
        <strain evidence="3">91603</strain>
        <tissue evidence="3">Leaf</tissue>
    </source>
</reference>
<proteinExistence type="predicted"/>
<name>A0AAD5IFV1_ACENE</name>
<dbReference type="EMBL" id="JAJSOW010000106">
    <property type="protein sequence ID" value="KAI9162113.1"/>
    <property type="molecule type" value="Genomic_DNA"/>
</dbReference>
<dbReference type="SUPFAM" id="SSF81383">
    <property type="entry name" value="F-box domain"/>
    <property type="match status" value="1"/>
</dbReference>
<accession>A0AAD5IFV1</accession>
<dbReference type="InterPro" id="IPR006553">
    <property type="entry name" value="Leu-rich_rpt_Cys-con_subtyp"/>
</dbReference>
<dbReference type="Pfam" id="PF23622">
    <property type="entry name" value="LRR_At1g61320_AtMIF1"/>
    <property type="match status" value="2"/>
</dbReference>
<dbReference type="InterPro" id="IPR036047">
    <property type="entry name" value="F-box-like_dom_sf"/>
</dbReference>
<dbReference type="InterPro" id="IPR055357">
    <property type="entry name" value="LRR_At1g61320_AtMIF1"/>
</dbReference>
<dbReference type="Gene3D" id="1.20.1280.50">
    <property type="match status" value="1"/>
</dbReference>
<feature type="domain" description="At1g61320/AtMIF1 LRR" evidence="2">
    <location>
        <begin position="92"/>
        <end position="233"/>
    </location>
</feature>
<dbReference type="InterPro" id="IPR001810">
    <property type="entry name" value="F-box_dom"/>
</dbReference>
<protein>
    <recommendedName>
        <fullName evidence="5">F-box domain-containing protein</fullName>
    </recommendedName>
</protein>
<feature type="domain" description="At1g61320/AtMIF1 LRR" evidence="2">
    <location>
        <begin position="258"/>
        <end position="394"/>
    </location>
</feature>
<feature type="domain" description="F-box" evidence="1">
    <location>
        <begin position="10"/>
        <end position="46"/>
    </location>
</feature>
<evidence type="ECO:0000313" key="4">
    <source>
        <dbReference type="Proteomes" id="UP001064489"/>
    </source>
</evidence>
<dbReference type="Pfam" id="PF00646">
    <property type="entry name" value="F-box"/>
    <property type="match status" value="1"/>
</dbReference>
<dbReference type="SUPFAM" id="SSF52058">
    <property type="entry name" value="L domain-like"/>
    <property type="match status" value="1"/>
</dbReference>
<keyword evidence="4" id="KW-1185">Reference proteome</keyword>
<dbReference type="InterPro" id="IPR032675">
    <property type="entry name" value="LRR_dom_sf"/>
</dbReference>
<comment type="caution">
    <text evidence="3">The sequence shown here is derived from an EMBL/GenBank/DDBJ whole genome shotgun (WGS) entry which is preliminary data.</text>
</comment>
<evidence type="ECO:0008006" key="5">
    <source>
        <dbReference type="Google" id="ProtNLM"/>
    </source>
</evidence>
<dbReference type="PANTHER" id="PTHR34145:SF28">
    <property type="entry name" value="F-BOX DOMAIN-CONTAINING PROTEIN"/>
    <property type="match status" value="1"/>
</dbReference>